<dbReference type="GO" id="GO:0052621">
    <property type="term" value="F:diguanylate cyclase activity"/>
    <property type="evidence" value="ECO:0007669"/>
    <property type="project" value="UniProtKB-EC"/>
</dbReference>
<dbReference type="Proteomes" id="UP000619743">
    <property type="component" value="Unassembled WGS sequence"/>
</dbReference>
<dbReference type="AlphaFoldDB" id="A0A8J2XNP3"/>
<dbReference type="PANTHER" id="PTHR45138">
    <property type="entry name" value="REGULATORY COMPONENTS OF SENSORY TRANSDUCTION SYSTEM"/>
    <property type="match status" value="1"/>
</dbReference>
<dbReference type="GO" id="GO:1902201">
    <property type="term" value="P:negative regulation of bacterial-type flagellum-dependent cell motility"/>
    <property type="evidence" value="ECO:0007669"/>
    <property type="project" value="TreeGrafter"/>
</dbReference>
<protein>
    <recommendedName>
        <fullName evidence="1">diguanylate cyclase</fullName>
        <ecNumber evidence="1">2.7.7.65</ecNumber>
    </recommendedName>
</protein>
<feature type="transmembrane region" description="Helical" evidence="3">
    <location>
        <begin position="184"/>
        <end position="200"/>
    </location>
</feature>
<dbReference type="InterPro" id="IPR000160">
    <property type="entry name" value="GGDEF_dom"/>
</dbReference>
<evidence type="ECO:0000256" key="1">
    <source>
        <dbReference type="ARBA" id="ARBA00012528"/>
    </source>
</evidence>
<dbReference type="InterPro" id="IPR029787">
    <property type="entry name" value="Nucleotide_cyclase"/>
</dbReference>
<reference evidence="6" key="1">
    <citation type="journal article" date="2019" name="Int. J. Syst. Evol. Microbiol.">
        <title>The Global Catalogue of Microorganisms (GCM) 10K type strain sequencing project: providing services to taxonomists for standard genome sequencing and annotation.</title>
        <authorList>
            <consortium name="The Broad Institute Genomics Platform"/>
            <consortium name="The Broad Institute Genome Sequencing Center for Infectious Disease"/>
            <person name="Wu L."/>
            <person name="Ma J."/>
        </authorList>
    </citation>
    <scope>NUCLEOTIDE SEQUENCE [LARGE SCALE GENOMIC DNA]</scope>
    <source>
        <strain evidence="6">CGMCC 1.10130</strain>
    </source>
</reference>
<dbReference type="GO" id="GO:0005886">
    <property type="term" value="C:plasma membrane"/>
    <property type="evidence" value="ECO:0007669"/>
    <property type="project" value="TreeGrafter"/>
</dbReference>
<evidence type="ECO:0000259" key="4">
    <source>
        <dbReference type="PROSITE" id="PS50887"/>
    </source>
</evidence>
<keyword evidence="3" id="KW-0472">Membrane</keyword>
<proteinExistence type="predicted"/>
<dbReference type="SMART" id="SM00267">
    <property type="entry name" value="GGDEF"/>
    <property type="match status" value="1"/>
</dbReference>
<comment type="catalytic activity">
    <reaction evidence="2">
        <text>2 GTP = 3',3'-c-di-GMP + 2 diphosphate</text>
        <dbReference type="Rhea" id="RHEA:24898"/>
        <dbReference type="ChEBI" id="CHEBI:33019"/>
        <dbReference type="ChEBI" id="CHEBI:37565"/>
        <dbReference type="ChEBI" id="CHEBI:58805"/>
        <dbReference type="EC" id="2.7.7.65"/>
    </reaction>
</comment>
<dbReference type="InterPro" id="IPR043128">
    <property type="entry name" value="Rev_trsase/Diguanyl_cyclase"/>
</dbReference>
<keyword evidence="3" id="KW-0812">Transmembrane</keyword>
<feature type="transmembrane region" description="Helical" evidence="3">
    <location>
        <begin position="154"/>
        <end position="177"/>
    </location>
</feature>
<dbReference type="RefSeq" id="WP_087504731.1">
    <property type="nucleotide sequence ID" value="NZ_BMDX01000003.1"/>
</dbReference>
<gene>
    <name evidence="5" type="ORF">GCM10011369_09950</name>
</gene>
<feature type="domain" description="GGDEF" evidence="4">
    <location>
        <begin position="254"/>
        <end position="406"/>
    </location>
</feature>
<comment type="caution">
    <text evidence="5">The sequence shown here is derived from an EMBL/GenBank/DDBJ whole genome shotgun (WGS) entry which is preliminary data.</text>
</comment>
<dbReference type="PROSITE" id="PS50887">
    <property type="entry name" value="GGDEF"/>
    <property type="match status" value="1"/>
</dbReference>
<keyword evidence="6" id="KW-1185">Reference proteome</keyword>
<evidence type="ECO:0000313" key="6">
    <source>
        <dbReference type="Proteomes" id="UP000619743"/>
    </source>
</evidence>
<dbReference type="InterPro" id="IPR050469">
    <property type="entry name" value="Diguanylate_Cyclase"/>
</dbReference>
<name>A0A8J2XNP3_9GAMM</name>
<dbReference type="NCBIfam" id="TIGR00254">
    <property type="entry name" value="GGDEF"/>
    <property type="match status" value="1"/>
</dbReference>
<dbReference type="EMBL" id="BMDX01000003">
    <property type="protein sequence ID" value="GGA70252.1"/>
    <property type="molecule type" value="Genomic_DNA"/>
</dbReference>
<evidence type="ECO:0000313" key="5">
    <source>
        <dbReference type="EMBL" id="GGA70252.1"/>
    </source>
</evidence>
<feature type="transmembrane region" description="Helical" evidence="3">
    <location>
        <begin position="33"/>
        <end position="51"/>
    </location>
</feature>
<dbReference type="Gene3D" id="3.30.70.270">
    <property type="match status" value="1"/>
</dbReference>
<feature type="transmembrane region" description="Helical" evidence="3">
    <location>
        <begin position="58"/>
        <end position="76"/>
    </location>
</feature>
<evidence type="ECO:0000256" key="3">
    <source>
        <dbReference type="SAM" id="Phobius"/>
    </source>
</evidence>
<accession>A0A8J2XNP3</accession>
<dbReference type="Pfam" id="PF00990">
    <property type="entry name" value="GGDEF"/>
    <property type="match status" value="2"/>
</dbReference>
<dbReference type="GO" id="GO:0043709">
    <property type="term" value="P:cell adhesion involved in single-species biofilm formation"/>
    <property type="evidence" value="ECO:0007669"/>
    <property type="project" value="TreeGrafter"/>
</dbReference>
<feature type="transmembrane region" description="Helical" evidence="3">
    <location>
        <begin position="88"/>
        <end position="106"/>
    </location>
</feature>
<dbReference type="PANTHER" id="PTHR45138:SF9">
    <property type="entry name" value="DIGUANYLATE CYCLASE DGCM-RELATED"/>
    <property type="match status" value="1"/>
</dbReference>
<dbReference type="SUPFAM" id="SSF55073">
    <property type="entry name" value="Nucleotide cyclase"/>
    <property type="match status" value="1"/>
</dbReference>
<dbReference type="OrthoDB" id="9812260at2"/>
<feature type="transmembrane region" description="Helical" evidence="3">
    <location>
        <begin position="115"/>
        <end position="134"/>
    </location>
</feature>
<dbReference type="EC" id="2.7.7.65" evidence="1"/>
<evidence type="ECO:0000256" key="2">
    <source>
        <dbReference type="ARBA" id="ARBA00034247"/>
    </source>
</evidence>
<keyword evidence="3" id="KW-1133">Transmembrane helix</keyword>
<sequence length="406" mass="45626">MLQLYPFLWPLIVVISLIWASQLPSLWSSEYLSVYQAVPYGLGALLVALSIPFRQGRVAILAVMYMAIFAIIQIWLQQPMEIAFSQKVFVIIAVAVPLNLAVMSFCSEQPLLSPLGMMSLAVALSQFLIAYLLVQHEASFDSWLESWLAVRPVSWLWQPISCLLMALACLMTLAWRYYKYRQTFDLDLAVTIVIATWMLAMFEQAYVSATGVIAMQLILCRSFLSSSYRMAFYDELTQLPGRRALVSDLKHASRSYCMAMTDVDHFKKFNDTYGHDTGDDVLKLVAAKLANVTGGGRAYRFGGEEFAVVFRNAEPAACVPHLEALREAIGCYDLIVRDASARPDSNKLGRQQRGQKPKKLKTTHVTISLGLAQRQTGEDYEAVMKRADQALYKAKENGRNRLELAD</sequence>
<dbReference type="CDD" id="cd01949">
    <property type="entry name" value="GGDEF"/>
    <property type="match status" value="1"/>
</dbReference>
<organism evidence="5 6">
    <name type="scientific">Neiella marina</name>
    <dbReference type="NCBI Taxonomy" id="508461"/>
    <lineage>
        <taxon>Bacteria</taxon>
        <taxon>Pseudomonadati</taxon>
        <taxon>Pseudomonadota</taxon>
        <taxon>Gammaproteobacteria</taxon>
        <taxon>Alteromonadales</taxon>
        <taxon>Echinimonadaceae</taxon>
        <taxon>Neiella</taxon>
    </lineage>
</organism>
<feature type="transmembrane region" description="Helical" evidence="3">
    <location>
        <begin position="7"/>
        <end position="27"/>
    </location>
</feature>